<comment type="caution">
    <text evidence="1">The sequence shown here is derived from an EMBL/GenBank/DDBJ whole genome shotgun (WGS) entry which is preliminary data.</text>
</comment>
<evidence type="ECO:0000313" key="2">
    <source>
        <dbReference type="Proteomes" id="UP000586095"/>
    </source>
</evidence>
<protein>
    <submittedName>
        <fullName evidence="1">Uncharacterized protein</fullName>
    </submittedName>
</protein>
<dbReference type="EMBL" id="JACCBD010000001">
    <property type="protein sequence ID" value="NYD26069.1"/>
    <property type="molecule type" value="Genomic_DNA"/>
</dbReference>
<dbReference type="RefSeq" id="WP_185986403.1">
    <property type="nucleotide sequence ID" value="NZ_BAAALZ010000002.1"/>
</dbReference>
<organism evidence="1 2">
    <name type="scientific">Leucobacter aridicollis</name>
    <dbReference type="NCBI Taxonomy" id="283878"/>
    <lineage>
        <taxon>Bacteria</taxon>
        <taxon>Bacillati</taxon>
        <taxon>Actinomycetota</taxon>
        <taxon>Actinomycetes</taxon>
        <taxon>Micrococcales</taxon>
        <taxon>Microbacteriaceae</taxon>
        <taxon>Leucobacter</taxon>
    </lineage>
</organism>
<name>A0A852R6J6_9MICO</name>
<evidence type="ECO:0000313" key="1">
    <source>
        <dbReference type="EMBL" id="NYD26069.1"/>
    </source>
</evidence>
<proteinExistence type="predicted"/>
<sequence length="66" mass="7193">MATTEQILARSLNDVRDELSLFMQDVSDAPAGNRVFQARVQRILESLTEAVEALADDSAGRANEDA</sequence>
<dbReference type="Proteomes" id="UP000586095">
    <property type="component" value="Unassembled WGS sequence"/>
</dbReference>
<keyword evidence="2" id="KW-1185">Reference proteome</keyword>
<reference evidence="1 2" key="1">
    <citation type="submission" date="2020-07" db="EMBL/GenBank/DDBJ databases">
        <title>Sequencing the genomes of 1000 actinobacteria strains.</title>
        <authorList>
            <person name="Klenk H.-P."/>
        </authorList>
    </citation>
    <scope>NUCLEOTIDE SEQUENCE [LARGE SCALE GENOMIC DNA]</scope>
    <source>
        <strain evidence="1 2">DSM 17380</strain>
    </source>
</reference>
<dbReference type="AlphaFoldDB" id="A0A852R6J6"/>
<accession>A0A852R6J6</accession>
<gene>
    <name evidence="1" type="ORF">BJ960_000872</name>
</gene>